<gene>
    <name evidence="3" type="ORF">A2519_22165</name>
</gene>
<keyword evidence="2" id="KW-0472">Membrane</keyword>
<dbReference type="PANTHER" id="PTHR38454">
    <property type="entry name" value="INTEGRAL MEMBRANE PROTEIN-RELATED"/>
    <property type="match status" value="1"/>
</dbReference>
<dbReference type="EMBL" id="MFYX01000155">
    <property type="protein sequence ID" value="OGK00036.1"/>
    <property type="molecule type" value="Genomic_DNA"/>
</dbReference>
<feature type="transmembrane region" description="Helical" evidence="2">
    <location>
        <begin position="430"/>
        <end position="453"/>
    </location>
</feature>
<feature type="transmembrane region" description="Helical" evidence="2">
    <location>
        <begin position="255"/>
        <end position="274"/>
    </location>
</feature>
<keyword evidence="2" id="KW-1133">Transmembrane helix</keyword>
<feature type="region of interest" description="Disordered" evidence="1">
    <location>
        <begin position="1"/>
        <end position="22"/>
    </location>
</feature>
<dbReference type="Pfam" id="PF09586">
    <property type="entry name" value="YfhO"/>
    <property type="match status" value="1"/>
</dbReference>
<sequence>MTARKTSRNSVPKQAPPLAASPSEPLRLPDWSAPIIFFLSTLIFFHSQLLGTSFFWEDFTEEIFPKISFAARHLANFDLPFWNPYTFCGMPYLADSNAGLFYPFNMLLALFVSHGRLPVLALELVIILHIFIAQMTMFFLARRLFKMSSLAAIFTAISYAFSGALVCRMIHPVILYQYAWFPLLFYFFHAAVSKTCVRSAIIAGAILFVSMTAGHPQIVLFVNFYMALMAAWLIGADLRKKESSRLGLVKKTGAALLPFCVGIGLYAIQLAPTLEFSALSPRNEMTYQDATVVSFQVKQLLTMIVPRFFGFTGGASSGEPAMYIGQYYYYWETAFYFGIAAFMLSIAGLAEQMKTRLGGFLAAAAAFGFLFALGGNGFLFRLFHELPLFDKFRNPSRIIFYASFGLTLFAGMGFDAIFTRGKYIFSRPILVFGVLAPGCIAVGTLTGVFPSLFDAPQQYAAALQQYGLYAAVFFSLAVVMVLMAKRKTVPASIAGMALVLFTFIELYVNGAAFNNGSVNPADMFVVTGDLEKKLTPSPPNDLFRVKMREGGFMTMRRNQGFVDPIMLIEGYSQLNLVVKTVPAPDTRTSLDLLNVRYEIMVDEKNRRAYFTERPGHFPRARMFYHTAVVDSARVAQTMRSGTVDFRKTLVLEKDPGLALSTDDSLPEKNQVVCTNYQEDSFAYSIETEKNGIFWMSELWYPAWKAYVDGKPTELMRANSSFRAIALEAGSHTIELRYESATFKTGALISGITAVACIFVLFLLRRKKTGSPDPA</sequence>
<feature type="transmembrane region" description="Helical" evidence="2">
    <location>
        <begin position="491"/>
        <end position="508"/>
    </location>
</feature>
<feature type="transmembrane region" description="Helical" evidence="2">
    <location>
        <begin position="147"/>
        <end position="171"/>
    </location>
</feature>
<feature type="transmembrane region" description="Helical" evidence="2">
    <location>
        <begin position="119"/>
        <end position="141"/>
    </location>
</feature>
<dbReference type="Proteomes" id="UP000179243">
    <property type="component" value="Unassembled WGS sequence"/>
</dbReference>
<accession>A0A1F7F0M3</accession>
<reference evidence="3 4" key="1">
    <citation type="journal article" date="2016" name="Nat. Commun.">
        <title>Thousands of microbial genomes shed light on interconnected biogeochemical processes in an aquifer system.</title>
        <authorList>
            <person name="Anantharaman K."/>
            <person name="Brown C.T."/>
            <person name="Hug L.A."/>
            <person name="Sharon I."/>
            <person name="Castelle C.J."/>
            <person name="Probst A.J."/>
            <person name="Thomas B.C."/>
            <person name="Singh A."/>
            <person name="Wilkins M.J."/>
            <person name="Karaoz U."/>
            <person name="Brodie E.L."/>
            <person name="Williams K.H."/>
            <person name="Hubbard S.S."/>
            <person name="Banfield J.F."/>
        </authorList>
    </citation>
    <scope>NUCLEOTIDE SEQUENCE [LARGE SCALE GENOMIC DNA]</scope>
</reference>
<feature type="transmembrane region" description="Helical" evidence="2">
    <location>
        <begin position="328"/>
        <end position="350"/>
    </location>
</feature>
<name>A0A1F7F0M3_UNCRA</name>
<feature type="transmembrane region" description="Helical" evidence="2">
    <location>
        <begin position="357"/>
        <end position="378"/>
    </location>
</feature>
<feature type="transmembrane region" description="Helical" evidence="2">
    <location>
        <begin position="398"/>
        <end position="418"/>
    </location>
</feature>
<protein>
    <recommendedName>
        <fullName evidence="5">Membrane protein 6-pyruvoyl-tetrahydropterin synthase-related domain-containing protein</fullName>
    </recommendedName>
</protein>
<evidence type="ECO:0008006" key="5">
    <source>
        <dbReference type="Google" id="ProtNLM"/>
    </source>
</evidence>
<comment type="caution">
    <text evidence="3">The sequence shown here is derived from an EMBL/GenBank/DDBJ whole genome shotgun (WGS) entry which is preliminary data.</text>
</comment>
<evidence type="ECO:0000256" key="1">
    <source>
        <dbReference type="SAM" id="MobiDB-lite"/>
    </source>
</evidence>
<feature type="transmembrane region" description="Helical" evidence="2">
    <location>
        <begin position="215"/>
        <end position="234"/>
    </location>
</feature>
<dbReference type="AlphaFoldDB" id="A0A1F7F0M3"/>
<proteinExistence type="predicted"/>
<organism evidence="3 4">
    <name type="scientific">Candidatus Raymondbacteria bacterium RIFOXYD12_FULL_49_13</name>
    <dbReference type="NCBI Taxonomy" id="1817890"/>
    <lineage>
        <taxon>Bacteria</taxon>
        <taxon>Raymondiibacteriota</taxon>
    </lineage>
</organism>
<feature type="transmembrane region" description="Helical" evidence="2">
    <location>
        <begin position="745"/>
        <end position="763"/>
    </location>
</feature>
<feature type="transmembrane region" description="Helical" evidence="2">
    <location>
        <begin position="92"/>
        <end position="112"/>
    </location>
</feature>
<feature type="transmembrane region" description="Helical" evidence="2">
    <location>
        <begin position="35"/>
        <end position="56"/>
    </location>
</feature>
<feature type="transmembrane region" description="Helical" evidence="2">
    <location>
        <begin position="465"/>
        <end position="484"/>
    </location>
</feature>
<evidence type="ECO:0000256" key="2">
    <source>
        <dbReference type="SAM" id="Phobius"/>
    </source>
</evidence>
<keyword evidence="2" id="KW-0812">Transmembrane</keyword>
<dbReference type="PANTHER" id="PTHR38454:SF1">
    <property type="entry name" value="INTEGRAL MEMBRANE PROTEIN"/>
    <property type="match status" value="1"/>
</dbReference>
<evidence type="ECO:0000313" key="3">
    <source>
        <dbReference type="EMBL" id="OGK00036.1"/>
    </source>
</evidence>
<dbReference type="InterPro" id="IPR018580">
    <property type="entry name" value="Uncharacterised_YfhO"/>
</dbReference>
<evidence type="ECO:0000313" key="4">
    <source>
        <dbReference type="Proteomes" id="UP000179243"/>
    </source>
</evidence>